<sequence>MLLRFLFISSSLLFLSVYSEGYTCADYLVNPPLDITKPYYFPNDWNESMPPAKYNPSQNCNWQINVLEDMYATVTFYKNSNKAGSFDVYYPDKVTVAIHDDDINPYIFTYQQFRVNMFVQNQPGAFSFKVVWSNYPNACSKTIPLNDSPVPNVPDTCFTTYTAPNNVMLVGFPTKEDSDDALRQSAVFDGGDYRGEYLGNLYDLLNTQIVSKSNQLTVYTFGLSEKYNYTLYMGVDTKAIGDVQRFRGLRCKPSVSPCLIYLPSSAISAVATVSDDVDYLAAFDKFPYEGTLKIYEGKMVEDNLLTTVNRTDYPYKFPMAVKNNVKIYYLDQGTVQIPLSTQTRSYWTTVFPNRIVNIHSFYYRELSPYQYTFETFTTSRKDIKMHFNLNVKRFDVNGPTKLDIQVLQDGYVVFSQRYTGVNPPPTDTLRLFGDAIAFIYDTDGYSTKGFEIEMICKDSGLTTTTTSYPTVPTRKTNPTLRTVATTVTTKNPTSSSISPIPTTTTTTTTSTTTTTTTSTTTVPTTTKFSNGAQLSYFVLCNMLLQLLFLSLSPFLFQFVASQGYTCSENTVVTPPLDITKPYYYPNDWNESMPPAKYNPSQNCNWKINILEGMYATVTFYKNSNYTGSFTAWYSNNNVVGLSDNDHNPYIFTSKQFQVSMQVQEEPGEFSFQVIWTNYPLNSCHTYIQLDSSSPWPITPADCFTTFSAPNRVMLVGFNTIHESEEVLLRQSAVFEGRSSDGVYLGNLWDLLVRQIVSNSNELTVYTFGLNEQINYVLYMGIDAKAIQDVQLFRGLTCGDNENTPCLLYLPSNAISAVATVSALGTDTVDYLLPFDNFPFDGTMKIYEGRMTDENLLATVNQTDYKYKFPMAVKNSLKIYYLDKGSVQIPILSYGYSEAKYDIVFPGRFINIHSFNYRQLNEDQYTYEGFGTNSSAVKMYFNLNVKYFDASGPTTYLQVEVIQDGYWVFKERYNATYLPPNTLTLFGDTIVVTYENNGYRTKGFEVDMLCSESTPKTTTAAPTVPSVHTRSAPDSDSTVTVVTSTPTTSTTSRPIPTTTKITAIPQISYMLMITLMWLTL</sequence>
<dbReference type="Proteomes" id="UP000483820">
    <property type="component" value="Chromosome V"/>
</dbReference>
<feature type="signal peptide" evidence="2">
    <location>
        <begin position="1"/>
        <end position="21"/>
    </location>
</feature>
<protein>
    <recommendedName>
        <fullName evidence="3">CUB-like domain-containing protein</fullName>
    </recommendedName>
</protein>
<evidence type="ECO:0000313" key="4">
    <source>
        <dbReference type="EMBL" id="KAF1754313.1"/>
    </source>
</evidence>
<feature type="domain" description="CUB-like" evidence="3">
    <location>
        <begin position="20"/>
        <end position="136"/>
    </location>
</feature>
<proteinExistence type="predicted"/>
<dbReference type="GeneID" id="9808859"/>
<evidence type="ECO:0000256" key="2">
    <source>
        <dbReference type="SAM" id="SignalP"/>
    </source>
</evidence>
<feature type="compositionally biased region" description="Low complexity" evidence="1">
    <location>
        <begin position="1015"/>
        <end position="1028"/>
    </location>
</feature>
<dbReference type="EMBL" id="WUAV01000005">
    <property type="protein sequence ID" value="KAF1754313.1"/>
    <property type="molecule type" value="Genomic_DNA"/>
</dbReference>
<accession>A0A6A5GI08</accession>
<dbReference type="GO" id="GO:0045087">
    <property type="term" value="P:innate immune response"/>
    <property type="evidence" value="ECO:0007669"/>
    <property type="project" value="TreeGrafter"/>
</dbReference>
<feature type="domain" description="CUB-like" evidence="3">
    <location>
        <begin position="562"/>
        <end position="679"/>
    </location>
</feature>
<evidence type="ECO:0000313" key="5">
    <source>
        <dbReference type="Proteomes" id="UP000483820"/>
    </source>
</evidence>
<dbReference type="PANTHER" id="PTHR47919">
    <property type="entry name" value="INFECTION RESPONSE PROTEIN-RELATED"/>
    <property type="match status" value="1"/>
</dbReference>
<dbReference type="Pfam" id="PF02408">
    <property type="entry name" value="CUB_2"/>
    <property type="match status" value="2"/>
</dbReference>
<feature type="compositionally biased region" description="Low complexity" evidence="1">
    <location>
        <begin position="1036"/>
        <end position="1053"/>
    </location>
</feature>
<reference evidence="4 5" key="1">
    <citation type="submission" date="2019-12" db="EMBL/GenBank/DDBJ databases">
        <title>Chromosome-level assembly of the Caenorhabditis remanei genome.</title>
        <authorList>
            <person name="Teterina A.A."/>
            <person name="Willis J.H."/>
            <person name="Phillips P.C."/>
        </authorList>
    </citation>
    <scope>NUCLEOTIDE SEQUENCE [LARGE SCALE GENOMIC DNA]</scope>
    <source>
        <strain evidence="4 5">PX506</strain>
        <tissue evidence="4">Whole organism</tissue>
    </source>
</reference>
<dbReference type="KEGG" id="crq:GCK72_020873"/>
<dbReference type="InterPro" id="IPR003366">
    <property type="entry name" value="CUB-like_dom"/>
</dbReference>
<evidence type="ECO:0000256" key="1">
    <source>
        <dbReference type="SAM" id="MobiDB-lite"/>
    </source>
</evidence>
<feature type="region of interest" description="Disordered" evidence="1">
    <location>
        <begin position="1015"/>
        <end position="1053"/>
    </location>
</feature>
<organism evidence="4 5">
    <name type="scientific">Caenorhabditis remanei</name>
    <name type="common">Caenorhabditis vulgaris</name>
    <dbReference type="NCBI Taxonomy" id="31234"/>
    <lineage>
        <taxon>Eukaryota</taxon>
        <taxon>Metazoa</taxon>
        <taxon>Ecdysozoa</taxon>
        <taxon>Nematoda</taxon>
        <taxon>Chromadorea</taxon>
        <taxon>Rhabditida</taxon>
        <taxon>Rhabditina</taxon>
        <taxon>Rhabditomorpha</taxon>
        <taxon>Rhabditoidea</taxon>
        <taxon>Rhabditidae</taxon>
        <taxon>Peloderinae</taxon>
        <taxon>Caenorhabditis</taxon>
    </lineage>
</organism>
<comment type="caution">
    <text evidence="4">The sequence shown here is derived from an EMBL/GenBank/DDBJ whole genome shotgun (WGS) entry which is preliminary data.</text>
</comment>
<dbReference type="AlphaFoldDB" id="A0A6A5GI08"/>
<keyword evidence="2" id="KW-0732">Signal</keyword>
<dbReference type="CTD" id="9808859"/>
<feature type="region of interest" description="Disordered" evidence="1">
    <location>
        <begin position="488"/>
        <end position="521"/>
    </location>
</feature>
<dbReference type="PANTHER" id="PTHR47919:SF2">
    <property type="entry name" value="CUB DOMAIN-CONTAINING PROTEIN-RELATED"/>
    <property type="match status" value="1"/>
</dbReference>
<name>A0A6A5GI08_CAERE</name>
<gene>
    <name evidence="4" type="ORF">GCK72_020873</name>
</gene>
<evidence type="ECO:0000259" key="3">
    <source>
        <dbReference type="Pfam" id="PF02408"/>
    </source>
</evidence>
<feature type="chain" id="PRO_5025580406" description="CUB-like domain-containing protein" evidence="2">
    <location>
        <begin position="22"/>
        <end position="1079"/>
    </location>
</feature>
<dbReference type="RefSeq" id="XP_003106412.2">
    <property type="nucleotide sequence ID" value="XM_003106364.2"/>
</dbReference>